<evidence type="ECO:0000313" key="2">
    <source>
        <dbReference type="EMBL" id="PPI13505.1"/>
    </source>
</evidence>
<dbReference type="EMBL" id="PSWU01000014">
    <property type="protein sequence ID" value="PPI13505.1"/>
    <property type="molecule type" value="Genomic_DNA"/>
</dbReference>
<evidence type="ECO:0000313" key="3">
    <source>
        <dbReference type="Proteomes" id="UP000237966"/>
    </source>
</evidence>
<keyword evidence="1" id="KW-0812">Transmembrane</keyword>
<dbReference type="Proteomes" id="UP000237966">
    <property type="component" value="Unassembled WGS sequence"/>
</dbReference>
<proteinExistence type="predicted"/>
<protein>
    <submittedName>
        <fullName evidence="2">Uncharacterized protein</fullName>
    </submittedName>
</protein>
<feature type="transmembrane region" description="Helical" evidence="1">
    <location>
        <begin position="61"/>
        <end position="87"/>
    </location>
</feature>
<comment type="caution">
    <text evidence="2">The sequence shown here is derived from an EMBL/GenBank/DDBJ whole genome shotgun (WGS) entry which is preliminary data.</text>
</comment>
<reference evidence="2 3" key="1">
    <citation type="submission" date="2018-02" db="EMBL/GenBank/DDBJ databases">
        <title>Bacteriophage NCPPB3778 and a type I-E CRISPR drive the evolution of the US Biological Select Agent, Rathayibacter toxicus.</title>
        <authorList>
            <person name="Davis E.W.II."/>
            <person name="Tabima J.F."/>
            <person name="Weisberg A.J."/>
            <person name="Lopes L.D."/>
            <person name="Wiseman M.S."/>
            <person name="Wiseman M.S."/>
            <person name="Pupko T."/>
            <person name="Belcher M.S."/>
            <person name="Sechler A.J."/>
            <person name="Tancos M.A."/>
            <person name="Schroeder B.K."/>
            <person name="Murray T.D."/>
            <person name="Luster D.G."/>
            <person name="Schneider W.L."/>
            <person name="Rogers E."/>
            <person name="Andreote F.D."/>
            <person name="Grunwald N.J."/>
            <person name="Putnam M.L."/>
            <person name="Chang J.H."/>
        </authorList>
    </citation>
    <scope>NUCLEOTIDE SEQUENCE [LARGE SCALE GENOMIC DNA]</scope>
    <source>
        <strain evidence="2 3">FH99</strain>
    </source>
</reference>
<keyword evidence="1" id="KW-1133">Transmembrane helix</keyword>
<accession>A0A2S5Y4J1</accession>
<feature type="transmembrane region" description="Helical" evidence="1">
    <location>
        <begin position="26"/>
        <end position="49"/>
    </location>
</feature>
<dbReference type="AlphaFoldDB" id="A0A2S5Y4J1"/>
<evidence type="ECO:0000256" key="1">
    <source>
        <dbReference type="SAM" id="Phobius"/>
    </source>
</evidence>
<sequence length="88" mass="9797">MTIVSLIITAPITVGINENTKNSYDISMYFLLKSTLIAIWSAWGGAVAYTIVRLLRNKKAWWVPLAGLGVSIICLYLTLMIITGFQIF</sequence>
<keyword evidence="1" id="KW-0472">Membrane</keyword>
<gene>
    <name evidence="2" type="ORF">C5C51_10300</name>
</gene>
<name>A0A2S5Y4J1_9MICO</name>
<organism evidence="2 3">
    <name type="scientific">Rathayibacter toxicus</name>
    <dbReference type="NCBI Taxonomy" id="145458"/>
    <lineage>
        <taxon>Bacteria</taxon>
        <taxon>Bacillati</taxon>
        <taxon>Actinomycetota</taxon>
        <taxon>Actinomycetes</taxon>
        <taxon>Micrococcales</taxon>
        <taxon>Microbacteriaceae</taxon>
        <taxon>Rathayibacter</taxon>
    </lineage>
</organism>